<reference evidence="3" key="1">
    <citation type="journal article" date="2019" name="Int. J. Syst. Evol. Microbiol.">
        <title>The Global Catalogue of Microorganisms (GCM) 10K type strain sequencing project: providing services to taxonomists for standard genome sequencing and annotation.</title>
        <authorList>
            <consortium name="The Broad Institute Genomics Platform"/>
            <consortium name="The Broad Institute Genome Sequencing Center for Infectious Disease"/>
            <person name="Wu L."/>
            <person name="Ma J."/>
        </authorList>
    </citation>
    <scope>NUCLEOTIDE SEQUENCE [LARGE SCALE GENOMIC DNA]</scope>
    <source>
        <strain evidence="3">JCM 31037</strain>
    </source>
</reference>
<feature type="transmembrane region" description="Helical" evidence="1">
    <location>
        <begin position="121"/>
        <end position="144"/>
    </location>
</feature>
<evidence type="ECO:0000256" key="1">
    <source>
        <dbReference type="SAM" id="Phobius"/>
    </source>
</evidence>
<keyword evidence="1" id="KW-0472">Membrane</keyword>
<keyword evidence="1" id="KW-1133">Transmembrane helix</keyword>
<feature type="transmembrane region" description="Helical" evidence="1">
    <location>
        <begin position="21"/>
        <end position="43"/>
    </location>
</feature>
<comment type="caution">
    <text evidence="2">The sequence shown here is derived from an EMBL/GenBank/DDBJ whole genome shotgun (WGS) entry which is preliminary data.</text>
</comment>
<keyword evidence="3" id="KW-1185">Reference proteome</keyword>
<evidence type="ECO:0000313" key="2">
    <source>
        <dbReference type="EMBL" id="MFD1323196.1"/>
    </source>
</evidence>
<dbReference type="Proteomes" id="UP001597260">
    <property type="component" value="Unassembled WGS sequence"/>
</dbReference>
<protein>
    <submittedName>
        <fullName evidence="2">DUF6518 family protein</fullName>
    </submittedName>
</protein>
<feature type="transmembrane region" description="Helical" evidence="1">
    <location>
        <begin position="218"/>
        <end position="241"/>
    </location>
</feature>
<feature type="transmembrane region" description="Helical" evidence="1">
    <location>
        <begin position="82"/>
        <end position="101"/>
    </location>
</feature>
<dbReference type="EMBL" id="JBHTMP010000028">
    <property type="protein sequence ID" value="MFD1323196.1"/>
    <property type="molecule type" value="Genomic_DNA"/>
</dbReference>
<keyword evidence="1" id="KW-0812">Transmembrane</keyword>
<feature type="transmembrane region" description="Helical" evidence="1">
    <location>
        <begin position="49"/>
        <end position="70"/>
    </location>
</feature>
<evidence type="ECO:0000313" key="3">
    <source>
        <dbReference type="Proteomes" id="UP001597260"/>
    </source>
</evidence>
<gene>
    <name evidence="2" type="ORF">ACFQ4H_19075</name>
</gene>
<feature type="transmembrane region" description="Helical" evidence="1">
    <location>
        <begin position="188"/>
        <end position="211"/>
    </location>
</feature>
<name>A0ABW3YID9_9ACTN</name>
<dbReference type="Pfam" id="PF20128">
    <property type="entry name" value="DUF6518"/>
    <property type="match status" value="1"/>
</dbReference>
<feature type="transmembrane region" description="Helical" evidence="1">
    <location>
        <begin position="156"/>
        <end position="182"/>
    </location>
</feature>
<accession>A0ABW3YID9</accession>
<proteinExistence type="predicted"/>
<organism evidence="2 3">
    <name type="scientific">Micromonospora sonneratiae</name>
    <dbReference type="NCBI Taxonomy" id="1184706"/>
    <lineage>
        <taxon>Bacteria</taxon>
        <taxon>Bacillati</taxon>
        <taxon>Actinomycetota</taxon>
        <taxon>Actinomycetes</taxon>
        <taxon>Micromonosporales</taxon>
        <taxon>Micromonosporaceae</taxon>
        <taxon>Micromonospora</taxon>
    </lineage>
</organism>
<dbReference type="RefSeq" id="WP_377572346.1">
    <property type="nucleotide sequence ID" value="NZ_JBHTMP010000028.1"/>
</dbReference>
<dbReference type="InterPro" id="IPR045393">
    <property type="entry name" value="DUF6518"/>
</dbReference>
<sequence length="246" mass="26446">MPSRIDVAKVNLRHRRQTAVETSYLTTVGIGVGALAFTADWLSDPVSRLLTPLVSSGFAWSCTALVCGLTAHTLPSALRRGVGVPVLATLAYYGLILFASRRWHHGGETDGSPLLPYGLPSVAKATTMWLIGSIFAGIIMGFLAHKIRRGAIRTRTIATGVSSGLLASDGAHSLLHVAFFWIGPIDSFIIGKVQSALIQVSLAISTSIIIFRIFKLQFTWPAFASTATMSTATSICLWHVVSLFEY</sequence>